<dbReference type="RefSeq" id="WP_000416966.1">
    <property type="nucleotide sequence ID" value="NZ_CAJSIA010000001.1"/>
</dbReference>
<evidence type="ECO:0000313" key="2">
    <source>
        <dbReference type="EMBL" id="STC79666.1"/>
    </source>
</evidence>
<dbReference type="EMBL" id="UFXW01000004">
    <property type="protein sequence ID" value="STC79666.1"/>
    <property type="molecule type" value="Genomic_DNA"/>
</dbReference>
<organism evidence="2 3">
    <name type="scientific">Escherichia coli</name>
    <dbReference type="NCBI Taxonomy" id="562"/>
    <lineage>
        <taxon>Bacteria</taxon>
        <taxon>Pseudomonadati</taxon>
        <taxon>Pseudomonadota</taxon>
        <taxon>Gammaproteobacteria</taxon>
        <taxon>Enterobacterales</taxon>
        <taxon>Enterobacteriaceae</taxon>
        <taxon>Escherichia</taxon>
    </lineage>
</organism>
<dbReference type="Proteomes" id="UP000254647">
    <property type="component" value="Unassembled WGS sequence"/>
</dbReference>
<evidence type="ECO:0000313" key="3">
    <source>
        <dbReference type="Proteomes" id="UP000254647"/>
    </source>
</evidence>
<accession>A0A376D0R3</accession>
<reference evidence="2 3" key="1">
    <citation type="submission" date="2018-06" db="EMBL/GenBank/DDBJ databases">
        <authorList>
            <consortium name="Pathogen Informatics"/>
            <person name="Doyle S."/>
        </authorList>
    </citation>
    <scope>NUCLEOTIDE SEQUENCE [LARGE SCALE GENOMIC DNA]</scope>
    <source>
        <strain evidence="2 3">NCTC10767</strain>
    </source>
</reference>
<reference evidence="1" key="2">
    <citation type="submission" date="2024-02" db="EMBL/GenBank/DDBJ databases">
        <authorList>
            <consortium name="Clinical and Environmental Microbiology Branch: Whole genome sequencing antimicrobial resistance pathogens in the healthcare setting"/>
        </authorList>
    </citation>
    <scope>NUCLEOTIDE SEQUENCE</scope>
    <source>
        <strain evidence="1">2023CK-00345</strain>
    </source>
</reference>
<proteinExistence type="predicted"/>
<sequence length="597" mass="69225">MEKVSIRKINRTEHFPSLNLPSDTSWVVWWYGFLKKNKRRGEQPKVAITFREVQADGTLCDRYYEQECLLTDLSFFKIGSVWTRGRCIAEILMEEKIFNVDFSYANGGWKINSLYQAYKEGVSLPYDFSDYQLKSPYDKNWLLEFLTDDADKVIIHPLEFFYRCYGHSDELKRVILTYSGNELRNRIFSEAYVEGDKIFYIKLRKRMNKYDAPFASFFALDGFTRKVIDRIQRQLDVCEDRKIYLKVAPWFKGKARIKVKGFWLENNVTFLGLSVTGVSLPAGYTINYDRDNSNLVDEKAEQGSRQAWSNVPVRHIKNPDEPFSVDNAFSPDSGASTLEVEASVFEFLDDGCELSPLRRKKAKYISVTKNESDLHSLYSVNEVVDEQNSISTGYMSLADKNEPERLYMESKGIVRDMWNAMVYLRGAYSERIKSLDWYTPESSFLNTQEPELVAIPEFNESKVENDKISKSILNWPYLDVVNKKDIRGFLISRMLIDDNMIYFMEIQRRVCNEETMNSFSEVEKFKGLVFTLDNECEIDKWVSLLAHESRFVKGILQKIVGKCPGTAMTYKHSPAKNEPVACYSALLNALSKVGVTF</sequence>
<dbReference type="AlphaFoldDB" id="A0A376D0R3"/>
<evidence type="ECO:0000313" key="1">
    <source>
        <dbReference type="EMBL" id="EMM0023819.1"/>
    </source>
</evidence>
<dbReference type="EMBL" id="ABLFQU030000003">
    <property type="protein sequence ID" value="EMM0023819.1"/>
    <property type="molecule type" value="Genomic_DNA"/>
</dbReference>
<protein>
    <submittedName>
        <fullName evidence="2">Uncharacterized protein</fullName>
    </submittedName>
</protein>
<gene>
    <name evidence="2" type="ORF">NCTC10767_01982</name>
    <name evidence="1" type="ORF">P6223_000309</name>
</gene>
<name>A0A376D0R3_ECOLX</name>